<dbReference type="Proteomes" id="UP001145094">
    <property type="component" value="Unassembled WGS sequence"/>
</dbReference>
<sequence>MKKKRRKDLSGIIVKVCFVAFLAVYLGILCMQGYARDVSVEGIRKEFESEKLLDGIEEMKDKDLRRYYGIESKDCEGYFYYKAESPMAVDELLVLKAKNAQDAGRFEEAVNNRLDSQIESFEGYGVTQTAQLKKAYAQSEGIYVIYMAGDQADDWKSAFESAIK</sequence>
<evidence type="ECO:0000313" key="3">
    <source>
        <dbReference type="Proteomes" id="UP001145094"/>
    </source>
</evidence>
<gene>
    <name evidence="2" type="ORF">Selli2_34220</name>
</gene>
<keyword evidence="1" id="KW-1133">Transmembrane helix</keyword>
<proteinExistence type="predicted"/>
<reference evidence="2" key="3">
    <citation type="journal article" date="2023" name="Int. J. Syst. Evol. Microbiol.">
        <title>Sellimonas catena sp. nov., isolated from human faeces.</title>
        <authorList>
            <person name="Hisatomi A."/>
            <person name="Ohkuma M."/>
            <person name="Sakamoto M."/>
        </authorList>
    </citation>
    <scope>NUCLEOTIDE SEQUENCE</scope>
    <source>
        <strain evidence="2">18CBH55</strain>
    </source>
</reference>
<feature type="transmembrane region" description="Helical" evidence="1">
    <location>
        <begin position="12"/>
        <end position="35"/>
    </location>
</feature>
<reference evidence="2" key="1">
    <citation type="submission" date="2022-11" db="EMBL/GenBank/DDBJ databases">
        <title>Draft genome sequence of Sellimonas catena strain 18CBH55.</title>
        <authorList>
            <person name="Hisatomi A."/>
            <person name="Ohkuma M."/>
            <person name="Sakamoto M."/>
        </authorList>
    </citation>
    <scope>NUCLEOTIDE SEQUENCE</scope>
    <source>
        <strain evidence="2">18CBH55</strain>
    </source>
</reference>
<keyword evidence="1" id="KW-0472">Membrane</keyword>
<dbReference type="Pfam" id="PF14270">
    <property type="entry name" value="DUF4358"/>
    <property type="match status" value="1"/>
</dbReference>
<comment type="caution">
    <text evidence="2">The sequence shown here is derived from an EMBL/GenBank/DDBJ whole genome shotgun (WGS) entry which is preliminary data.</text>
</comment>
<evidence type="ECO:0000256" key="1">
    <source>
        <dbReference type="SAM" id="Phobius"/>
    </source>
</evidence>
<evidence type="ECO:0008006" key="4">
    <source>
        <dbReference type="Google" id="ProtNLM"/>
    </source>
</evidence>
<accession>A0A9W6CGQ5</accession>
<protein>
    <recommendedName>
        <fullName evidence="4">DUF4358 domain-containing protein</fullName>
    </recommendedName>
</protein>
<dbReference type="AlphaFoldDB" id="A0A9W6CGQ5"/>
<name>A0A9W6CGQ5_9FIRM</name>
<dbReference type="InterPro" id="IPR025648">
    <property type="entry name" value="DUF4358"/>
</dbReference>
<dbReference type="RefSeq" id="WP_204864588.1">
    <property type="nucleotide sequence ID" value="NZ_BSCH01000032.1"/>
</dbReference>
<evidence type="ECO:0000313" key="2">
    <source>
        <dbReference type="EMBL" id="GLG91995.1"/>
    </source>
</evidence>
<reference evidence="2" key="2">
    <citation type="submission" date="2022-11" db="EMBL/GenBank/DDBJ databases">
        <title>Draft genome sequence of Sellimonas catena strain 18CBH55.</title>
        <authorList>
            <person name="Atsushi H."/>
            <person name="Moriya O."/>
            <person name="Mitsuo S."/>
        </authorList>
    </citation>
    <scope>NUCLEOTIDE SEQUENCE</scope>
    <source>
        <strain evidence="2">18CBH55</strain>
    </source>
</reference>
<dbReference type="EMBL" id="BSCH01000032">
    <property type="protein sequence ID" value="GLG91995.1"/>
    <property type="molecule type" value="Genomic_DNA"/>
</dbReference>
<keyword evidence="1" id="KW-0812">Transmembrane</keyword>
<organism evidence="2 3">
    <name type="scientific">Sellimonas catena</name>
    <dbReference type="NCBI Taxonomy" id="2994035"/>
    <lineage>
        <taxon>Bacteria</taxon>
        <taxon>Bacillati</taxon>
        <taxon>Bacillota</taxon>
        <taxon>Clostridia</taxon>
        <taxon>Lachnospirales</taxon>
        <taxon>Lachnospiraceae</taxon>
        <taxon>Sellimonas</taxon>
    </lineage>
</organism>